<dbReference type="PANTHER" id="PTHR23528">
    <property type="match status" value="1"/>
</dbReference>
<dbReference type="InterPro" id="IPR036259">
    <property type="entry name" value="MFS_trans_sf"/>
</dbReference>
<protein>
    <submittedName>
        <fullName evidence="8">MFS transporter</fullName>
    </submittedName>
</protein>
<keyword evidence="4 6" id="KW-0472">Membrane</keyword>
<proteinExistence type="predicted"/>
<evidence type="ECO:0000259" key="7">
    <source>
        <dbReference type="PROSITE" id="PS50850"/>
    </source>
</evidence>
<dbReference type="Gene3D" id="1.20.1250.20">
    <property type="entry name" value="MFS general substrate transporter like domains"/>
    <property type="match status" value="2"/>
</dbReference>
<feature type="transmembrane region" description="Helical" evidence="6">
    <location>
        <begin position="106"/>
        <end position="125"/>
    </location>
</feature>
<feature type="transmembrane region" description="Helical" evidence="6">
    <location>
        <begin position="36"/>
        <end position="57"/>
    </location>
</feature>
<feature type="region of interest" description="Disordered" evidence="5">
    <location>
        <begin position="1"/>
        <end position="26"/>
    </location>
</feature>
<feature type="transmembrane region" description="Helical" evidence="6">
    <location>
        <begin position="246"/>
        <end position="267"/>
    </location>
</feature>
<dbReference type="InterPro" id="IPR020846">
    <property type="entry name" value="MFS_dom"/>
</dbReference>
<keyword evidence="3 6" id="KW-1133">Transmembrane helix</keyword>
<feature type="transmembrane region" description="Helical" evidence="6">
    <location>
        <begin position="191"/>
        <end position="209"/>
    </location>
</feature>
<dbReference type="InterPro" id="IPR011701">
    <property type="entry name" value="MFS"/>
</dbReference>
<feature type="transmembrane region" description="Helical" evidence="6">
    <location>
        <begin position="375"/>
        <end position="397"/>
    </location>
</feature>
<evidence type="ECO:0000256" key="2">
    <source>
        <dbReference type="ARBA" id="ARBA00022692"/>
    </source>
</evidence>
<dbReference type="Proteomes" id="UP001596139">
    <property type="component" value="Unassembled WGS sequence"/>
</dbReference>
<feature type="transmembrane region" description="Helical" evidence="6">
    <location>
        <begin position="337"/>
        <end position="363"/>
    </location>
</feature>
<dbReference type="RefSeq" id="WP_031052850.1">
    <property type="nucleotide sequence ID" value="NZ_JBHSPX010000004.1"/>
</dbReference>
<gene>
    <name evidence="8" type="ORF">ACFP4F_14900</name>
</gene>
<dbReference type="SUPFAM" id="SSF103473">
    <property type="entry name" value="MFS general substrate transporter"/>
    <property type="match status" value="1"/>
</dbReference>
<comment type="subcellular location">
    <subcellularLocation>
        <location evidence="1">Cell membrane</location>
        <topology evidence="1">Multi-pass membrane protein</topology>
    </subcellularLocation>
</comment>
<dbReference type="PANTHER" id="PTHR23528:SF1">
    <property type="entry name" value="MAJOR FACILITATOR SUPERFAMILY (MFS) PROFILE DOMAIN-CONTAINING PROTEIN"/>
    <property type="match status" value="1"/>
</dbReference>
<organism evidence="8 9">
    <name type="scientific">Streptomyces ochraceiscleroticus</name>
    <dbReference type="NCBI Taxonomy" id="47761"/>
    <lineage>
        <taxon>Bacteria</taxon>
        <taxon>Bacillati</taxon>
        <taxon>Actinomycetota</taxon>
        <taxon>Actinomycetes</taxon>
        <taxon>Kitasatosporales</taxon>
        <taxon>Streptomycetaceae</taxon>
        <taxon>Streptomyces</taxon>
    </lineage>
</organism>
<feature type="compositionally biased region" description="Low complexity" evidence="5">
    <location>
        <begin position="1"/>
        <end position="22"/>
    </location>
</feature>
<feature type="transmembrane region" description="Helical" evidence="6">
    <location>
        <begin position="131"/>
        <end position="152"/>
    </location>
</feature>
<evidence type="ECO:0000256" key="1">
    <source>
        <dbReference type="ARBA" id="ARBA00004651"/>
    </source>
</evidence>
<dbReference type="Pfam" id="PF07690">
    <property type="entry name" value="MFS_1"/>
    <property type="match status" value="1"/>
</dbReference>
<dbReference type="CDD" id="cd06174">
    <property type="entry name" value="MFS"/>
    <property type="match status" value="1"/>
</dbReference>
<evidence type="ECO:0000313" key="8">
    <source>
        <dbReference type="EMBL" id="MFC6063841.1"/>
    </source>
</evidence>
<feature type="transmembrane region" description="Helical" evidence="6">
    <location>
        <begin position="403"/>
        <end position="422"/>
    </location>
</feature>
<feature type="transmembrane region" description="Helical" evidence="6">
    <location>
        <begin position="313"/>
        <end position="331"/>
    </location>
</feature>
<accession>A0ABW1MJ77</accession>
<name>A0ABW1MJ77_9ACTN</name>
<dbReference type="PROSITE" id="PS00216">
    <property type="entry name" value="SUGAR_TRANSPORT_1"/>
    <property type="match status" value="1"/>
</dbReference>
<evidence type="ECO:0000313" key="9">
    <source>
        <dbReference type="Proteomes" id="UP001596139"/>
    </source>
</evidence>
<evidence type="ECO:0000256" key="5">
    <source>
        <dbReference type="SAM" id="MobiDB-lite"/>
    </source>
</evidence>
<dbReference type="InterPro" id="IPR005829">
    <property type="entry name" value="Sugar_transporter_CS"/>
</dbReference>
<feature type="domain" description="Major facilitator superfamily (MFS) profile" evidence="7">
    <location>
        <begin position="30"/>
        <end position="428"/>
    </location>
</feature>
<feature type="transmembrane region" description="Helical" evidence="6">
    <location>
        <begin position="164"/>
        <end position="185"/>
    </location>
</feature>
<keyword evidence="2 6" id="KW-0812">Transmembrane</keyword>
<reference evidence="9" key="1">
    <citation type="journal article" date="2019" name="Int. J. Syst. Evol. Microbiol.">
        <title>The Global Catalogue of Microorganisms (GCM) 10K type strain sequencing project: providing services to taxonomists for standard genome sequencing and annotation.</title>
        <authorList>
            <consortium name="The Broad Institute Genomics Platform"/>
            <consortium name="The Broad Institute Genome Sequencing Center for Infectious Disease"/>
            <person name="Wu L."/>
            <person name="Ma J."/>
        </authorList>
    </citation>
    <scope>NUCLEOTIDE SEQUENCE [LARGE SCALE GENOMIC DNA]</scope>
    <source>
        <strain evidence="9">CGMCC 1.15180</strain>
    </source>
</reference>
<sequence>MDQAAVPASASATTPAEPASTDPDAERAPRGFVLRLGLANFGLYSALLTPVIVTMALRVADVAPRNKESVLGLVLGVGAVLAVIANPLFGRLSDRTRSRFGRRRPWLVGGLLGGLLGLMVIAFIPAVPALVIGWAVVQTSFNAVYAALMATIPDQVPAAARGSASGAVGTGLTAAVLAGSGIAALSSDARVMFLLPAVLTVALVGWFVYKLDDRAPAGAPEPFSLKEFLGSFVFDPRRSPDFGWAWLTKFLVMFGSVAPMTYLAYYLPFRMGVSAAATASTVAVLVAAGYAVQSVTAAAGGRISDRFGRRKPFVISSGLIVAAGLALLAFAPDLTWIIVAQFVMSVGGGLFYAVDMALITHVLPDPDNAAKDLGVVNIANALPQSLMPMIAPFLLAIGGGGNYPLLFGVAAAAALVGSVLVTRIKGAQ</sequence>
<feature type="transmembrane region" description="Helical" evidence="6">
    <location>
        <begin position="273"/>
        <end position="292"/>
    </location>
</feature>
<evidence type="ECO:0000256" key="4">
    <source>
        <dbReference type="ARBA" id="ARBA00023136"/>
    </source>
</evidence>
<comment type="caution">
    <text evidence="8">The sequence shown here is derived from an EMBL/GenBank/DDBJ whole genome shotgun (WGS) entry which is preliminary data.</text>
</comment>
<dbReference type="PROSITE" id="PS50850">
    <property type="entry name" value="MFS"/>
    <property type="match status" value="1"/>
</dbReference>
<dbReference type="EMBL" id="JBHSPX010000004">
    <property type="protein sequence ID" value="MFC6063841.1"/>
    <property type="molecule type" value="Genomic_DNA"/>
</dbReference>
<feature type="transmembrane region" description="Helical" evidence="6">
    <location>
        <begin position="69"/>
        <end position="85"/>
    </location>
</feature>
<keyword evidence="9" id="KW-1185">Reference proteome</keyword>
<evidence type="ECO:0000256" key="3">
    <source>
        <dbReference type="ARBA" id="ARBA00022989"/>
    </source>
</evidence>
<evidence type="ECO:0000256" key="6">
    <source>
        <dbReference type="SAM" id="Phobius"/>
    </source>
</evidence>